<feature type="region of interest" description="Disordered" evidence="1">
    <location>
        <begin position="72"/>
        <end position="98"/>
    </location>
</feature>
<gene>
    <name evidence="2" type="ORF">VNO77_03751</name>
</gene>
<feature type="region of interest" description="Disordered" evidence="1">
    <location>
        <begin position="139"/>
        <end position="170"/>
    </location>
</feature>
<protein>
    <submittedName>
        <fullName evidence="2">Uncharacterized protein</fullName>
    </submittedName>
</protein>
<dbReference type="EMBL" id="JAYMYQ010000001">
    <property type="protein sequence ID" value="KAK7361677.1"/>
    <property type="molecule type" value="Genomic_DNA"/>
</dbReference>
<evidence type="ECO:0000313" key="2">
    <source>
        <dbReference type="EMBL" id="KAK7361677.1"/>
    </source>
</evidence>
<keyword evidence="3" id="KW-1185">Reference proteome</keyword>
<evidence type="ECO:0000256" key="1">
    <source>
        <dbReference type="SAM" id="MobiDB-lite"/>
    </source>
</evidence>
<reference evidence="2 3" key="1">
    <citation type="submission" date="2024-01" db="EMBL/GenBank/DDBJ databases">
        <title>The genomes of 5 underutilized Papilionoideae crops provide insights into root nodulation and disease resistanc.</title>
        <authorList>
            <person name="Jiang F."/>
        </authorList>
    </citation>
    <scope>NUCLEOTIDE SEQUENCE [LARGE SCALE GENOMIC DNA]</scope>
    <source>
        <strain evidence="2">LVBAO_FW01</strain>
        <tissue evidence="2">Leaves</tissue>
    </source>
</reference>
<feature type="compositionally biased region" description="Basic and acidic residues" evidence="1">
    <location>
        <begin position="16"/>
        <end position="25"/>
    </location>
</feature>
<comment type="caution">
    <text evidence="2">The sequence shown here is derived from an EMBL/GenBank/DDBJ whole genome shotgun (WGS) entry which is preliminary data.</text>
</comment>
<sequence>MKTQGHSVEGCWKPGCQDKRVEGGRPGRPLLRPMNIRRIDSKSSKRTFLRFRFHIAYEEARLIRRGVRRRGHSLASPCGKQTPPWKSERSPASSRSSATLRAWDVMARIGVLGCERKHSAKIAQKRCDPRWEDDKRRVGCMKPKGRQNPQKGTTQREREKANAMHAVTLW</sequence>
<dbReference type="AlphaFoldDB" id="A0AAN9MVV9"/>
<feature type="region of interest" description="Disordered" evidence="1">
    <location>
        <begin position="1"/>
        <end position="29"/>
    </location>
</feature>
<organism evidence="2 3">
    <name type="scientific">Canavalia gladiata</name>
    <name type="common">Sword bean</name>
    <name type="synonym">Dolichos gladiatus</name>
    <dbReference type="NCBI Taxonomy" id="3824"/>
    <lineage>
        <taxon>Eukaryota</taxon>
        <taxon>Viridiplantae</taxon>
        <taxon>Streptophyta</taxon>
        <taxon>Embryophyta</taxon>
        <taxon>Tracheophyta</taxon>
        <taxon>Spermatophyta</taxon>
        <taxon>Magnoliopsida</taxon>
        <taxon>eudicotyledons</taxon>
        <taxon>Gunneridae</taxon>
        <taxon>Pentapetalae</taxon>
        <taxon>rosids</taxon>
        <taxon>fabids</taxon>
        <taxon>Fabales</taxon>
        <taxon>Fabaceae</taxon>
        <taxon>Papilionoideae</taxon>
        <taxon>50 kb inversion clade</taxon>
        <taxon>NPAAA clade</taxon>
        <taxon>indigoferoid/millettioid clade</taxon>
        <taxon>Phaseoleae</taxon>
        <taxon>Canavalia</taxon>
    </lineage>
</organism>
<dbReference type="Proteomes" id="UP001367508">
    <property type="component" value="Unassembled WGS sequence"/>
</dbReference>
<accession>A0AAN9MVV9</accession>
<proteinExistence type="predicted"/>
<evidence type="ECO:0000313" key="3">
    <source>
        <dbReference type="Proteomes" id="UP001367508"/>
    </source>
</evidence>
<name>A0AAN9MVV9_CANGL</name>